<proteinExistence type="predicted"/>
<comment type="caution">
    <text evidence="1">The sequence shown here is derived from an EMBL/GenBank/DDBJ whole genome shotgun (WGS) entry which is preliminary data.</text>
</comment>
<gene>
    <name evidence="1" type="ORF">SPARVUS_LOCUS12174770</name>
</gene>
<organism evidence="1 2">
    <name type="scientific">Staurois parvus</name>
    <dbReference type="NCBI Taxonomy" id="386267"/>
    <lineage>
        <taxon>Eukaryota</taxon>
        <taxon>Metazoa</taxon>
        <taxon>Chordata</taxon>
        <taxon>Craniata</taxon>
        <taxon>Vertebrata</taxon>
        <taxon>Euteleostomi</taxon>
        <taxon>Amphibia</taxon>
        <taxon>Batrachia</taxon>
        <taxon>Anura</taxon>
        <taxon>Neobatrachia</taxon>
        <taxon>Ranoidea</taxon>
        <taxon>Ranidae</taxon>
        <taxon>Staurois</taxon>
    </lineage>
</organism>
<dbReference type="Proteomes" id="UP001162483">
    <property type="component" value="Unassembled WGS sequence"/>
</dbReference>
<evidence type="ECO:0000313" key="1">
    <source>
        <dbReference type="EMBL" id="CAI9597116.1"/>
    </source>
</evidence>
<reference evidence="1" key="1">
    <citation type="submission" date="2023-05" db="EMBL/GenBank/DDBJ databases">
        <authorList>
            <person name="Stuckert A."/>
        </authorList>
    </citation>
    <scope>NUCLEOTIDE SEQUENCE</scope>
</reference>
<evidence type="ECO:0000313" key="2">
    <source>
        <dbReference type="Proteomes" id="UP001162483"/>
    </source>
</evidence>
<sequence length="71" mass="7827">MSVVTERQKLFIDEGTPRNLLEDLWLRKAGLGSHIFLSPLVGVEMTPSVTVCRPAHIEHKAVLTLCDGSRG</sequence>
<protein>
    <submittedName>
        <fullName evidence="1">Uncharacterized protein</fullName>
    </submittedName>
</protein>
<accession>A0ABN9FJB4</accession>
<name>A0ABN9FJB4_9NEOB</name>
<dbReference type="EMBL" id="CATNWA010017006">
    <property type="protein sequence ID" value="CAI9597116.1"/>
    <property type="molecule type" value="Genomic_DNA"/>
</dbReference>
<keyword evidence="2" id="KW-1185">Reference proteome</keyword>